<protein>
    <recommendedName>
        <fullName evidence="3">Tail tube protein</fullName>
    </recommendedName>
</protein>
<proteinExistence type="predicted"/>
<evidence type="ECO:0000313" key="1">
    <source>
        <dbReference type="EMBL" id="QYW04808.1"/>
    </source>
</evidence>
<evidence type="ECO:0000313" key="2">
    <source>
        <dbReference type="Proteomes" id="UP000827609"/>
    </source>
</evidence>
<dbReference type="Proteomes" id="UP000827609">
    <property type="component" value="Segment"/>
</dbReference>
<sequence length="171" mass="19031">MPLPTLADLQDTSAPGLDDPFMLDKWRIREFPTMGGVSLSPFACEEVDLPFSVFQSKSKEVASVAINWPHGSSIDGFNLMFGVDQRLAVMKYFTAWQNLIQNPYTGGMRLPSAYKKNMFIELYDNQGKMVAAMQLRNCWPVGGQGIQLNGTGGRGVWSVQMQLDAQIPEFS</sequence>
<keyword evidence="2" id="KW-1185">Reference proteome</keyword>
<evidence type="ECO:0008006" key="3">
    <source>
        <dbReference type="Google" id="ProtNLM"/>
    </source>
</evidence>
<name>A0AAE7WUG3_9CAUD</name>
<accession>A0AAE7WUG3</accession>
<gene>
    <name evidence="1" type="ORF">pEaSNUABM7_00140</name>
</gene>
<dbReference type="EMBL" id="MZ475896">
    <property type="protein sequence ID" value="QYW04808.1"/>
    <property type="molecule type" value="Genomic_DNA"/>
</dbReference>
<reference evidence="1" key="1">
    <citation type="submission" date="2021-06" db="EMBL/GenBank/DDBJ databases">
        <title>Complete genome sequence of Erwinia phage pEa_SNUABM_7.</title>
        <authorList>
            <person name="Kim S.G."/>
            <person name="Park S.C."/>
        </authorList>
    </citation>
    <scope>NUCLEOTIDE SEQUENCE</scope>
</reference>
<organism evidence="1 2">
    <name type="scientific">Erwinia phage pEa_SNUABM_7</name>
    <dbReference type="NCBI Taxonomy" id="2866695"/>
    <lineage>
        <taxon>Viruses</taxon>
        <taxon>Duplodnaviria</taxon>
        <taxon>Heunggongvirae</taxon>
        <taxon>Uroviricota</taxon>
        <taxon>Caudoviricetes</taxon>
        <taxon>Snuvirus</taxon>
        <taxon>Snuvirus SNUABM7</taxon>
    </lineage>
</organism>